<accession>A0A0A9DI91</accession>
<protein>
    <submittedName>
        <fullName evidence="2">Uncharacterized protein</fullName>
    </submittedName>
</protein>
<evidence type="ECO:0000256" key="1">
    <source>
        <dbReference type="SAM" id="MobiDB-lite"/>
    </source>
</evidence>
<name>A0A0A9DI91_ARUDO</name>
<reference evidence="2" key="2">
    <citation type="journal article" date="2015" name="Data Brief">
        <title>Shoot transcriptome of the giant reed, Arundo donax.</title>
        <authorList>
            <person name="Barrero R.A."/>
            <person name="Guerrero F.D."/>
            <person name="Moolhuijzen P."/>
            <person name="Goolsby J.A."/>
            <person name="Tidwell J."/>
            <person name="Bellgard S.E."/>
            <person name="Bellgard M.I."/>
        </authorList>
    </citation>
    <scope>NUCLEOTIDE SEQUENCE</scope>
    <source>
        <tissue evidence="2">Shoot tissue taken approximately 20 cm above the soil surface</tissue>
    </source>
</reference>
<sequence length="92" mass="10405">MGDIASKPNKFSCTAPPPKYHRSIRVLEEIRRLFSRPGQCRWRPEGRRYPVHLPDHRQRAPRPQFGDLPTTSTPPPMSSPTPEDLMAGSNSG</sequence>
<reference evidence="2" key="1">
    <citation type="submission" date="2014-09" db="EMBL/GenBank/DDBJ databases">
        <authorList>
            <person name="Magalhaes I.L.F."/>
            <person name="Oliveira U."/>
            <person name="Santos F.R."/>
            <person name="Vidigal T.H.D.A."/>
            <person name="Brescovit A.D."/>
            <person name="Santos A.J."/>
        </authorList>
    </citation>
    <scope>NUCLEOTIDE SEQUENCE</scope>
    <source>
        <tissue evidence="2">Shoot tissue taken approximately 20 cm above the soil surface</tissue>
    </source>
</reference>
<feature type="region of interest" description="Disordered" evidence="1">
    <location>
        <begin position="43"/>
        <end position="92"/>
    </location>
</feature>
<dbReference type="EMBL" id="GBRH01212525">
    <property type="protein sequence ID" value="JAD85370.1"/>
    <property type="molecule type" value="Transcribed_RNA"/>
</dbReference>
<feature type="compositionally biased region" description="Basic and acidic residues" evidence="1">
    <location>
        <begin position="43"/>
        <end position="58"/>
    </location>
</feature>
<evidence type="ECO:0000313" key="2">
    <source>
        <dbReference type="EMBL" id="JAD85370.1"/>
    </source>
</evidence>
<proteinExistence type="predicted"/>
<dbReference type="AlphaFoldDB" id="A0A0A9DI91"/>
<organism evidence="2">
    <name type="scientific">Arundo donax</name>
    <name type="common">Giant reed</name>
    <name type="synonym">Donax arundinaceus</name>
    <dbReference type="NCBI Taxonomy" id="35708"/>
    <lineage>
        <taxon>Eukaryota</taxon>
        <taxon>Viridiplantae</taxon>
        <taxon>Streptophyta</taxon>
        <taxon>Embryophyta</taxon>
        <taxon>Tracheophyta</taxon>
        <taxon>Spermatophyta</taxon>
        <taxon>Magnoliopsida</taxon>
        <taxon>Liliopsida</taxon>
        <taxon>Poales</taxon>
        <taxon>Poaceae</taxon>
        <taxon>PACMAD clade</taxon>
        <taxon>Arundinoideae</taxon>
        <taxon>Arundineae</taxon>
        <taxon>Arundo</taxon>
    </lineage>
</organism>